<feature type="non-terminal residue" evidence="2">
    <location>
        <position position="71"/>
    </location>
</feature>
<protein>
    <recommendedName>
        <fullName evidence="1">Exportin-2 central domain-containing protein</fullName>
    </recommendedName>
</protein>
<dbReference type="OrthoDB" id="3268246at2759"/>
<dbReference type="Proteomes" id="UP000092124">
    <property type="component" value="Unassembled WGS sequence"/>
</dbReference>
<dbReference type="AlphaFoldDB" id="A0A1A6G2Q0"/>
<reference evidence="2 3" key="1">
    <citation type="submission" date="2016-06" db="EMBL/GenBank/DDBJ databases">
        <title>The Draft Genome Sequence and Annotation of the Desert Woodrat Neotoma lepida.</title>
        <authorList>
            <person name="Campbell M."/>
            <person name="Oakeson K.F."/>
            <person name="Yandell M."/>
            <person name="Halpert J.R."/>
            <person name="Dearing D."/>
        </authorList>
    </citation>
    <scope>NUCLEOTIDE SEQUENCE [LARGE SCALE GENOMIC DNA]</scope>
    <source>
        <strain evidence="2">417</strain>
        <tissue evidence="2">Liver</tissue>
    </source>
</reference>
<proteinExistence type="predicted"/>
<gene>
    <name evidence="2" type="ORF">A6R68_08403</name>
</gene>
<dbReference type="InterPro" id="IPR011989">
    <property type="entry name" value="ARM-like"/>
</dbReference>
<dbReference type="GO" id="GO:0006886">
    <property type="term" value="P:intracellular protein transport"/>
    <property type="evidence" value="ECO:0007669"/>
    <property type="project" value="InterPro"/>
</dbReference>
<dbReference type="EMBL" id="LZPO01107895">
    <property type="protein sequence ID" value="OBS60473.1"/>
    <property type="molecule type" value="Genomic_DNA"/>
</dbReference>
<evidence type="ECO:0000313" key="3">
    <source>
        <dbReference type="Proteomes" id="UP000092124"/>
    </source>
</evidence>
<organism evidence="2 3">
    <name type="scientific">Neotoma lepida</name>
    <name type="common">Desert woodrat</name>
    <dbReference type="NCBI Taxonomy" id="56216"/>
    <lineage>
        <taxon>Eukaryota</taxon>
        <taxon>Metazoa</taxon>
        <taxon>Chordata</taxon>
        <taxon>Craniata</taxon>
        <taxon>Vertebrata</taxon>
        <taxon>Euteleostomi</taxon>
        <taxon>Mammalia</taxon>
        <taxon>Eutheria</taxon>
        <taxon>Euarchontoglires</taxon>
        <taxon>Glires</taxon>
        <taxon>Rodentia</taxon>
        <taxon>Myomorpha</taxon>
        <taxon>Muroidea</taxon>
        <taxon>Cricetidae</taxon>
        <taxon>Neotominae</taxon>
        <taxon>Neotoma</taxon>
    </lineage>
</organism>
<feature type="domain" description="Exportin-2 central" evidence="1">
    <location>
        <begin position="25"/>
        <end position="71"/>
    </location>
</feature>
<sequence length="71" mass="8025">MESLPFVEDEPNKICEADRVAIKANIVHLMLSSPEQIQKQEYAKNPSVNWKHKDAAIYLVTSLASKAQTQK</sequence>
<accession>A0A1A6G2Q0</accession>
<comment type="caution">
    <text evidence="2">The sequence shown here is derived from an EMBL/GenBank/DDBJ whole genome shotgun (WGS) entry which is preliminary data.</text>
</comment>
<dbReference type="Gene3D" id="1.25.10.10">
    <property type="entry name" value="Leucine-rich Repeat Variant"/>
    <property type="match status" value="1"/>
</dbReference>
<evidence type="ECO:0000259" key="1">
    <source>
        <dbReference type="Pfam" id="PF08506"/>
    </source>
</evidence>
<name>A0A1A6G2Q0_NEOLE</name>
<dbReference type="STRING" id="56216.A0A1A6G2Q0"/>
<dbReference type="InterPro" id="IPR013713">
    <property type="entry name" value="XPO2_central"/>
</dbReference>
<dbReference type="Pfam" id="PF08506">
    <property type="entry name" value="Cse1"/>
    <property type="match status" value="1"/>
</dbReference>
<keyword evidence="3" id="KW-1185">Reference proteome</keyword>
<evidence type="ECO:0000313" key="2">
    <source>
        <dbReference type="EMBL" id="OBS60473.1"/>
    </source>
</evidence>